<dbReference type="InterPro" id="IPR036259">
    <property type="entry name" value="MFS_trans_sf"/>
</dbReference>
<reference evidence="9 10" key="1">
    <citation type="submission" date="2018-06" db="EMBL/GenBank/DDBJ databases">
        <authorList>
            <consortium name="Pathogen Informatics"/>
            <person name="Doyle S."/>
        </authorList>
    </citation>
    <scope>NUCLEOTIDE SEQUENCE [LARGE SCALE GENOMIC DNA]</scope>
    <source>
        <strain evidence="9 10">NCTC12714</strain>
    </source>
</reference>
<keyword evidence="10" id="KW-1185">Reference proteome</keyword>
<feature type="transmembrane region" description="Helical" evidence="7">
    <location>
        <begin position="266"/>
        <end position="283"/>
    </location>
</feature>
<gene>
    <name evidence="9" type="primary">ycaD</name>
    <name evidence="9" type="ORF">NCTC12714_00394</name>
</gene>
<evidence type="ECO:0000313" key="9">
    <source>
        <dbReference type="EMBL" id="STQ85608.1"/>
    </source>
</evidence>
<dbReference type="RefSeq" id="WP_034558293.1">
    <property type="nucleotide sequence ID" value="NZ_FZML01000002.1"/>
</dbReference>
<proteinExistence type="predicted"/>
<sequence length="397" mass="43577">MPSPKRTIKSMNALFIGMSFLFIGNSLIVSSVGVILKSSGMSEIAIGAISSCFFIGALVATIAGHRIISRVGHIRSFGIFAALFAIASLLHSLFDELYLWAIFRLLLGFCYYGVLMVIESWLNEKAKNSVRSRVLGFYEVVYYIASGFGVLIIALNLETHSVFIIGACLIMFSTLPLYLIRIKEPLLPEKTPISLPKILDIAPLALVTSFIAGMLVNGFFSMASVFILLQGFDARTVSYFIASAMFGGFIAQTSIGFVSDRLGRKFAIMLCAGLGFCVMLLFALLNLSFIFQCILAVFLGGGIFCLYALALARANDMLTDKNKAVELGRAVLFCYSLGSLFAPLLLGVLMQYLGFHGFIWFYLLALAFCFIFAINKPNILKPKKYKSNPGNMVMLDE</sequence>
<dbReference type="PANTHER" id="PTHR23521:SF2">
    <property type="entry name" value="TRANSPORTER MFS SUPERFAMILY"/>
    <property type="match status" value="1"/>
</dbReference>
<evidence type="ECO:0000259" key="8">
    <source>
        <dbReference type="PROSITE" id="PS50850"/>
    </source>
</evidence>
<dbReference type="CDD" id="cd17477">
    <property type="entry name" value="MFS_YcaD_like"/>
    <property type="match status" value="1"/>
</dbReference>
<feature type="transmembrane region" description="Helical" evidence="7">
    <location>
        <begin position="201"/>
        <end position="227"/>
    </location>
</feature>
<dbReference type="InterPro" id="IPR047200">
    <property type="entry name" value="MFS_YcaD-like"/>
</dbReference>
<evidence type="ECO:0000256" key="5">
    <source>
        <dbReference type="ARBA" id="ARBA00022989"/>
    </source>
</evidence>
<name>A0A099TXS4_9HELI</name>
<feature type="domain" description="Major facilitator superfamily (MFS) profile" evidence="8">
    <location>
        <begin position="10"/>
        <end position="384"/>
    </location>
</feature>
<dbReference type="AlphaFoldDB" id="A0A099TXS4"/>
<dbReference type="InterPro" id="IPR005829">
    <property type="entry name" value="Sugar_transporter_CS"/>
</dbReference>
<keyword evidence="5 7" id="KW-1133">Transmembrane helix</keyword>
<keyword evidence="3" id="KW-1003">Cell membrane</keyword>
<evidence type="ECO:0000313" key="10">
    <source>
        <dbReference type="Proteomes" id="UP000255139"/>
    </source>
</evidence>
<feature type="transmembrane region" description="Helical" evidence="7">
    <location>
        <begin position="358"/>
        <end position="375"/>
    </location>
</feature>
<feature type="transmembrane region" description="Helical" evidence="7">
    <location>
        <begin position="44"/>
        <end position="64"/>
    </location>
</feature>
<keyword evidence="2" id="KW-0813">Transport</keyword>
<dbReference type="InterPro" id="IPR020846">
    <property type="entry name" value="MFS_dom"/>
</dbReference>
<evidence type="ECO:0000256" key="1">
    <source>
        <dbReference type="ARBA" id="ARBA00004651"/>
    </source>
</evidence>
<evidence type="ECO:0000256" key="3">
    <source>
        <dbReference type="ARBA" id="ARBA00022475"/>
    </source>
</evidence>
<dbReference type="PROSITE" id="PS50850">
    <property type="entry name" value="MFS"/>
    <property type="match status" value="1"/>
</dbReference>
<evidence type="ECO:0000256" key="2">
    <source>
        <dbReference type="ARBA" id="ARBA00022448"/>
    </source>
</evidence>
<evidence type="ECO:0000256" key="6">
    <source>
        <dbReference type="ARBA" id="ARBA00023136"/>
    </source>
</evidence>
<feature type="transmembrane region" description="Helical" evidence="7">
    <location>
        <begin position="239"/>
        <end position="259"/>
    </location>
</feature>
<keyword evidence="6 7" id="KW-0472">Membrane</keyword>
<dbReference type="SUPFAM" id="SSF103473">
    <property type="entry name" value="MFS general substrate transporter"/>
    <property type="match status" value="1"/>
</dbReference>
<feature type="transmembrane region" description="Helical" evidence="7">
    <location>
        <begin position="100"/>
        <end position="122"/>
    </location>
</feature>
<dbReference type="EMBL" id="UGJE01000002">
    <property type="protein sequence ID" value="STQ85608.1"/>
    <property type="molecule type" value="Genomic_DNA"/>
</dbReference>
<feature type="transmembrane region" description="Helical" evidence="7">
    <location>
        <begin position="134"/>
        <end position="155"/>
    </location>
</feature>
<comment type="subcellular location">
    <subcellularLocation>
        <location evidence="1">Cell membrane</location>
        <topology evidence="1">Multi-pass membrane protein</topology>
    </subcellularLocation>
</comment>
<keyword evidence="4 7" id="KW-0812">Transmembrane</keyword>
<feature type="transmembrane region" description="Helical" evidence="7">
    <location>
        <begin position="289"/>
        <end position="309"/>
    </location>
</feature>
<dbReference type="PROSITE" id="PS00216">
    <property type="entry name" value="SUGAR_TRANSPORT_1"/>
    <property type="match status" value="1"/>
</dbReference>
<evidence type="ECO:0000256" key="4">
    <source>
        <dbReference type="ARBA" id="ARBA00022692"/>
    </source>
</evidence>
<dbReference type="GO" id="GO:0005886">
    <property type="term" value="C:plasma membrane"/>
    <property type="evidence" value="ECO:0007669"/>
    <property type="project" value="UniProtKB-SubCell"/>
</dbReference>
<feature type="transmembrane region" description="Helical" evidence="7">
    <location>
        <begin position="161"/>
        <end position="180"/>
    </location>
</feature>
<protein>
    <submittedName>
        <fullName evidence="9">Uncharacterized MFS-type transporter ycaD</fullName>
    </submittedName>
</protein>
<dbReference type="PANTHER" id="PTHR23521">
    <property type="entry name" value="TRANSPORTER MFS SUPERFAMILY"/>
    <property type="match status" value="1"/>
</dbReference>
<dbReference type="Pfam" id="PF07690">
    <property type="entry name" value="MFS_1"/>
    <property type="match status" value="1"/>
</dbReference>
<evidence type="ECO:0000256" key="7">
    <source>
        <dbReference type="SAM" id="Phobius"/>
    </source>
</evidence>
<dbReference type="Gene3D" id="1.20.1250.20">
    <property type="entry name" value="MFS general substrate transporter like domains"/>
    <property type="match status" value="2"/>
</dbReference>
<feature type="transmembrane region" description="Helical" evidence="7">
    <location>
        <begin position="12"/>
        <end position="32"/>
    </location>
</feature>
<dbReference type="InterPro" id="IPR011701">
    <property type="entry name" value="MFS"/>
</dbReference>
<feature type="transmembrane region" description="Helical" evidence="7">
    <location>
        <begin position="330"/>
        <end position="352"/>
    </location>
</feature>
<dbReference type="Proteomes" id="UP000255139">
    <property type="component" value="Unassembled WGS sequence"/>
</dbReference>
<accession>A0A099TXS4</accession>
<feature type="transmembrane region" description="Helical" evidence="7">
    <location>
        <begin position="76"/>
        <end position="94"/>
    </location>
</feature>
<dbReference type="GO" id="GO:0022857">
    <property type="term" value="F:transmembrane transporter activity"/>
    <property type="evidence" value="ECO:0007669"/>
    <property type="project" value="InterPro"/>
</dbReference>
<organism evidence="9 10">
    <name type="scientific">Helicobacter muridarum</name>
    <dbReference type="NCBI Taxonomy" id="216"/>
    <lineage>
        <taxon>Bacteria</taxon>
        <taxon>Pseudomonadati</taxon>
        <taxon>Campylobacterota</taxon>
        <taxon>Epsilonproteobacteria</taxon>
        <taxon>Campylobacterales</taxon>
        <taxon>Helicobacteraceae</taxon>
        <taxon>Helicobacter</taxon>
    </lineage>
</organism>